<organism evidence="1">
    <name type="scientific">Escherichia phage fEgEco12</name>
    <dbReference type="NCBI Taxonomy" id="3158837"/>
    <lineage>
        <taxon>Viruses</taxon>
        <taxon>Duplodnaviria</taxon>
        <taxon>Heunggongvirae</taxon>
        <taxon>Uroviricota</taxon>
        <taxon>Caudoviricetes</taxon>
    </lineage>
</organism>
<proteinExistence type="predicted"/>
<protein>
    <submittedName>
        <fullName evidence="1">Uncharacterized protein</fullName>
    </submittedName>
</protein>
<sequence length="94" mass="11327">MANKSNEVLVAETMKMVYAITTSNDLSYPIKSKLRDITLQVIQQYYKSKHKSIISVYRDYERIRILFWNKNRVREECDIENFKFENLYCYKAGQ</sequence>
<name>A0AAU7PGT6_9CAUD</name>
<reference evidence="1" key="1">
    <citation type="submission" date="2024-05" db="EMBL/GenBank/DDBJ databases">
        <authorList>
            <person name="Badawy S."/>
            <person name="Skurnik M."/>
        </authorList>
    </citation>
    <scope>NUCLEOTIDE SEQUENCE</scope>
</reference>
<dbReference type="EMBL" id="PP777464">
    <property type="protein sequence ID" value="XBS49258.1"/>
    <property type="molecule type" value="Genomic_DNA"/>
</dbReference>
<accession>A0AAU7PGT6</accession>
<evidence type="ECO:0000313" key="1">
    <source>
        <dbReference type="EMBL" id="XBS49258.1"/>
    </source>
</evidence>